<evidence type="ECO:0000313" key="3">
    <source>
        <dbReference type="Proteomes" id="UP000325313"/>
    </source>
</evidence>
<accession>A0A5B0QZ03</accession>
<dbReference type="Proteomes" id="UP000325313">
    <property type="component" value="Unassembled WGS sequence"/>
</dbReference>
<dbReference type="AlphaFoldDB" id="A0A5B0QZ03"/>
<reference evidence="2 3" key="1">
    <citation type="submission" date="2019-05" db="EMBL/GenBank/DDBJ databases">
        <title>Emergence of the Ug99 lineage of the wheat stem rust pathogen through somatic hybridization.</title>
        <authorList>
            <person name="Li F."/>
            <person name="Upadhyaya N.M."/>
            <person name="Sperschneider J."/>
            <person name="Matny O."/>
            <person name="Nguyen-Phuc H."/>
            <person name="Mago R."/>
            <person name="Raley C."/>
            <person name="Miller M.E."/>
            <person name="Silverstein K.A.T."/>
            <person name="Henningsen E."/>
            <person name="Hirsch C.D."/>
            <person name="Visser B."/>
            <person name="Pretorius Z.A."/>
            <person name="Steffenson B.J."/>
            <person name="Schwessinger B."/>
            <person name="Dodds P.N."/>
            <person name="Figueroa M."/>
        </authorList>
    </citation>
    <scope>NUCLEOTIDE SEQUENCE [LARGE SCALE GENOMIC DNA]</scope>
    <source>
        <strain evidence="2 3">Ug99</strain>
    </source>
</reference>
<dbReference type="EMBL" id="VDEP01000248">
    <property type="protein sequence ID" value="KAA1118527.1"/>
    <property type="molecule type" value="Genomic_DNA"/>
</dbReference>
<proteinExistence type="predicted"/>
<sequence length="55" mass="5895">MFDGSSASTGVDSSAARSRSHRGGLVRLAPRSISLVEKFHTVHLQSEPSLQKTTL</sequence>
<gene>
    <name evidence="2" type="ORF">PGTUg99_010715</name>
</gene>
<evidence type="ECO:0000313" key="2">
    <source>
        <dbReference type="EMBL" id="KAA1118527.1"/>
    </source>
</evidence>
<organism evidence="2 3">
    <name type="scientific">Puccinia graminis f. sp. tritici</name>
    <dbReference type="NCBI Taxonomy" id="56615"/>
    <lineage>
        <taxon>Eukaryota</taxon>
        <taxon>Fungi</taxon>
        <taxon>Dikarya</taxon>
        <taxon>Basidiomycota</taxon>
        <taxon>Pucciniomycotina</taxon>
        <taxon>Pucciniomycetes</taxon>
        <taxon>Pucciniales</taxon>
        <taxon>Pucciniaceae</taxon>
        <taxon>Puccinia</taxon>
    </lineage>
</organism>
<protein>
    <submittedName>
        <fullName evidence="2">Uncharacterized protein</fullName>
    </submittedName>
</protein>
<evidence type="ECO:0000256" key="1">
    <source>
        <dbReference type="SAM" id="MobiDB-lite"/>
    </source>
</evidence>
<name>A0A5B0QZ03_PUCGR</name>
<comment type="caution">
    <text evidence="2">The sequence shown here is derived from an EMBL/GenBank/DDBJ whole genome shotgun (WGS) entry which is preliminary data.</text>
</comment>
<feature type="region of interest" description="Disordered" evidence="1">
    <location>
        <begin position="1"/>
        <end position="24"/>
    </location>
</feature>
<feature type="compositionally biased region" description="Polar residues" evidence="1">
    <location>
        <begin position="1"/>
        <end position="12"/>
    </location>
</feature>